<comment type="caution">
    <text evidence="1">The sequence shown here is derived from an EMBL/GenBank/DDBJ whole genome shotgun (WGS) entry which is preliminary data.</text>
</comment>
<sequence length="181" mass="20108">MSSVYGDRVLRLLEGTKFPRFKSLIFSFALCSLSAAAAPVSEETEPETRNFQWSGEVLCAGVPQPSVQLILLRSHGSLDELLVETRTDGLGRFELRNSFPNVIAEDGLRLKAVFFHNCWPAEVSSKKSAQSLLKTTVHLPNLHKNPTEFNSDVELTELNSKLYTFDDQISYLASLVVSSLS</sequence>
<evidence type="ECO:0000313" key="2">
    <source>
        <dbReference type="Proteomes" id="UP000835052"/>
    </source>
</evidence>
<keyword evidence="2" id="KW-1185">Reference proteome</keyword>
<dbReference type="EMBL" id="CAJGYM010000025">
    <property type="protein sequence ID" value="CAD6192081.1"/>
    <property type="molecule type" value="Genomic_DNA"/>
</dbReference>
<protein>
    <submittedName>
        <fullName evidence="1">Uncharacterized protein</fullName>
    </submittedName>
</protein>
<gene>
    <name evidence="1" type="ORF">CAUJ_LOCUS8000</name>
</gene>
<organism evidence="1 2">
    <name type="scientific">Caenorhabditis auriculariae</name>
    <dbReference type="NCBI Taxonomy" id="2777116"/>
    <lineage>
        <taxon>Eukaryota</taxon>
        <taxon>Metazoa</taxon>
        <taxon>Ecdysozoa</taxon>
        <taxon>Nematoda</taxon>
        <taxon>Chromadorea</taxon>
        <taxon>Rhabditida</taxon>
        <taxon>Rhabditina</taxon>
        <taxon>Rhabditomorpha</taxon>
        <taxon>Rhabditoidea</taxon>
        <taxon>Rhabditidae</taxon>
        <taxon>Peloderinae</taxon>
        <taxon>Caenorhabditis</taxon>
    </lineage>
</organism>
<dbReference type="Proteomes" id="UP000835052">
    <property type="component" value="Unassembled WGS sequence"/>
</dbReference>
<dbReference type="AlphaFoldDB" id="A0A8S1HBY2"/>
<name>A0A8S1HBY2_9PELO</name>
<accession>A0A8S1HBY2</accession>
<proteinExistence type="predicted"/>
<evidence type="ECO:0000313" key="1">
    <source>
        <dbReference type="EMBL" id="CAD6192081.1"/>
    </source>
</evidence>
<reference evidence="1" key="1">
    <citation type="submission" date="2020-10" db="EMBL/GenBank/DDBJ databases">
        <authorList>
            <person name="Kikuchi T."/>
        </authorList>
    </citation>
    <scope>NUCLEOTIDE SEQUENCE</scope>
    <source>
        <strain evidence="1">NKZ352</strain>
    </source>
</reference>